<feature type="compositionally biased region" description="Low complexity" evidence="4">
    <location>
        <begin position="76"/>
        <end position="87"/>
    </location>
</feature>
<dbReference type="InterPro" id="IPR036534">
    <property type="entry name" value="GAR_dom_sf"/>
</dbReference>
<evidence type="ECO:0000313" key="7">
    <source>
        <dbReference type="WBParaSite" id="PSAMB.scaffold17114size1195.g37154.t1"/>
    </source>
</evidence>
<dbReference type="PROSITE" id="PS51460">
    <property type="entry name" value="GAR"/>
    <property type="match status" value="1"/>
</dbReference>
<dbReference type="AlphaFoldDB" id="A0A914VCI4"/>
<feature type="region of interest" description="Disordered" evidence="4">
    <location>
        <begin position="66"/>
        <end position="149"/>
    </location>
</feature>
<dbReference type="Gene3D" id="3.30.920.20">
    <property type="entry name" value="Gas2-like domain"/>
    <property type="match status" value="1"/>
</dbReference>
<protein>
    <submittedName>
        <fullName evidence="7">GAR domain-containing protein</fullName>
    </submittedName>
</protein>
<feature type="compositionally biased region" description="Polar residues" evidence="4">
    <location>
        <begin position="140"/>
        <end position="149"/>
    </location>
</feature>
<evidence type="ECO:0000256" key="3">
    <source>
        <dbReference type="ARBA" id="ARBA00023212"/>
    </source>
</evidence>
<dbReference type="InterPro" id="IPR003108">
    <property type="entry name" value="GAR_dom"/>
</dbReference>
<dbReference type="GO" id="GO:0008093">
    <property type="term" value="F:cytoskeletal anchor activity"/>
    <property type="evidence" value="ECO:0007669"/>
    <property type="project" value="TreeGrafter"/>
</dbReference>
<dbReference type="GO" id="GO:0031110">
    <property type="term" value="P:regulation of microtubule polymerization or depolymerization"/>
    <property type="evidence" value="ECO:0007669"/>
    <property type="project" value="TreeGrafter"/>
</dbReference>
<name>A0A914VCI4_9BILA</name>
<comment type="subcellular location">
    <subcellularLocation>
        <location evidence="1">Cytoplasm</location>
        <location evidence="1">Cytoskeleton</location>
    </subcellularLocation>
</comment>
<accession>A0A914VCI4</accession>
<evidence type="ECO:0000313" key="6">
    <source>
        <dbReference type="Proteomes" id="UP000887566"/>
    </source>
</evidence>
<keyword evidence="2" id="KW-0963">Cytoplasm</keyword>
<dbReference type="WBParaSite" id="PSAMB.scaffold17114size1195.g37154.t1">
    <property type="protein sequence ID" value="PSAMB.scaffold17114size1195.g37154.t1"/>
    <property type="gene ID" value="PSAMB.scaffold17114size1195.g37154"/>
</dbReference>
<dbReference type="GO" id="GO:0008017">
    <property type="term" value="F:microtubule binding"/>
    <property type="evidence" value="ECO:0007669"/>
    <property type="project" value="InterPro"/>
</dbReference>
<evidence type="ECO:0000256" key="4">
    <source>
        <dbReference type="SAM" id="MobiDB-lite"/>
    </source>
</evidence>
<keyword evidence="6" id="KW-1185">Reference proteome</keyword>
<dbReference type="PANTHER" id="PTHR46756:SF18">
    <property type="entry name" value="GAS2-LIKE PROTEIN PICKLED EGGS"/>
    <property type="match status" value="1"/>
</dbReference>
<keyword evidence="3" id="KW-0206">Cytoskeleton</keyword>
<evidence type="ECO:0000256" key="2">
    <source>
        <dbReference type="ARBA" id="ARBA00022490"/>
    </source>
</evidence>
<dbReference type="GO" id="GO:0051764">
    <property type="term" value="P:actin crosslink formation"/>
    <property type="evidence" value="ECO:0007669"/>
    <property type="project" value="TreeGrafter"/>
</dbReference>
<dbReference type="Pfam" id="PF02187">
    <property type="entry name" value="GAS2"/>
    <property type="match status" value="1"/>
</dbReference>
<dbReference type="PANTHER" id="PTHR46756">
    <property type="entry name" value="TRANSGELIN"/>
    <property type="match status" value="1"/>
</dbReference>
<feature type="domain" description="GAR" evidence="5">
    <location>
        <begin position="1"/>
        <end position="39"/>
    </location>
</feature>
<dbReference type="GO" id="GO:0005884">
    <property type="term" value="C:actin filament"/>
    <property type="evidence" value="ECO:0007669"/>
    <property type="project" value="TreeGrafter"/>
</dbReference>
<evidence type="ECO:0000259" key="5">
    <source>
        <dbReference type="PROSITE" id="PS51460"/>
    </source>
</evidence>
<dbReference type="GO" id="GO:0051015">
    <property type="term" value="F:actin filament binding"/>
    <property type="evidence" value="ECO:0007669"/>
    <property type="project" value="TreeGrafter"/>
</dbReference>
<dbReference type="SMART" id="SM00243">
    <property type="entry name" value="GAS2"/>
    <property type="match status" value="1"/>
</dbReference>
<dbReference type="GO" id="GO:0005737">
    <property type="term" value="C:cytoplasm"/>
    <property type="evidence" value="ECO:0007669"/>
    <property type="project" value="TreeGrafter"/>
</dbReference>
<dbReference type="GO" id="GO:1904825">
    <property type="term" value="P:protein localization to microtubule plus-end"/>
    <property type="evidence" value="ECO:0007669"/>
    <property type="project" value="TreeGrafter"/>
</dbReference>
<sequence>FGENQIKRMVRILRSTVMVRVGGGWEALDEFLVKHDPCRAKGKTNLELRDKYILPAGALDKMAAFDKVRKSPRTPPAHSSASPSTSSVGTPRYASTPGPITKVREKTERSIPMFQRAMMRNGGGASAGTSSSMLSPADSEVSSITSRRS</sequence>
<dbReference type="GO" id="GO:0035371">
    <property type="term" value="C:microtubule plus-end"/>
    <property type="evidence" value="ECO:0007669"/>
    <property type="project" value="TreeGrafter"/>
</dbReference>
<dbReference type="Proteomes" id="UP000887566">
    <property type="component" value="Unplaced"/>
</dbReference>
<dbReference type="GO" id="GO:0001725">
    <property type="term" value="C:stress fiber"/>
    <property type="evidence" value="ECO:0007669"/>
    <property type="project" value="TreeGrafter"/>
</dbReference>
<dbReference type="SUPFAM" id="SSF143575">
    <property type="entry name" value="GAS2 domain-like"/>
    <property type="match status" value="1"/>
</dbReference>
<reference evidence="7" key="1">
    <citation type="submission" date="2022-11" db="UniProtKB">
        <authorList>
            <consortium name="WormBaseParasite"/>
        </authorList>
    </citation>
    <scope>IDENTIFICATION</scope>
</reference>
<organism evidence="6 7">
    <name type="scientific">Plectus sambesii</name>
    <dbReference type="NCBI Taxonomy" id="2011161"/>
    <lineage>
        <taxon>Eukaryota</taxon>
        <taxon>Metazoa</taxon>
        <taxon>Ecdysozoa</taxon>
        <taxon>Nematoda</taxon>
        <taxon>Chromadorea</taxon>
        <taxon>Plectida</taxon>
        <taxon>Plectina</taxon>
        <taxon>Plectoidea</taxon>
        <taxon>Plectidae</taxon>
        <taxon>Plectus</taxon>
    </lineage>
</organism>
<proteinExistence type="predicted"/>
<dbReference type="GO" id="GO:0001578">
    <property type="term" value="P:microtubule bundle formation"/>
    <property type="evidence" value="ECO:0007669"/>
    <property type="project" value="TreeGrafter"/>
</dbReference>
<evidence type="ECO:0000256" key="1">
    <source>
        <dbReference type="ARBA" id="ARBA00004245"/>
    </source>
</evidence>